<dbReference type="Proteomes" id="UP000077266">
    <property type="component" value="Unassembled WGS sequence"/>
</dbReference>
<accession>A0A165BGR1</accession>
<evidence type="ECO:0000313" key="3">
    <source>
        <dbReference type="Proteomes" id="UP000077266"/>
    </source>
</evidence>
<gene>
    <name evidence="2" type="ORF">EXIGLDRAFT_687103</name>
</gene>
<dbReference type="EMBL" id="KV426465">
    <property type="protein sequence ID" value="KZV80610.1"/>
    <property type="molecule type" value="Genomic_DNA"/>
</dbReference>
<evidence type="ECO:0000313" key="2">
    <source>
        <dbReference type="EMBL" id="KZV80610.1"/>
    </source>
</evidence>
<evidence type="ECO:0000256" key="1">
    <source>
        <dbReference type="SAM" id="Phobius"/>
    </source>
</evidence>
<dbReference type="GO" id="GO:0005619">
    <property type="term" value="C:ascospore wall"/>
    <property type="evidence" value="ECO:0007669"/>
    <property type="project" value="TreeGrafter"/>
</dbReference>
<organism evidence="2 3">
    <name type="scientific">Exidia glandulosa HHB12029</name>
    <dbReference type="NCBI Taxonomy" id="1314781"/>
    <lineage>
        <taxon>Eukaryota</taxon>
        <taxon>Fungi</taxon>
        <taxon>Dikarya</taxon>
        <taxon>Basidiomycota</taxon>
        <taxon>Agaricomycotina</taxon>
        <taxon>Agaricomycetes</taxon>
        <taxon>Auriculariales</taxon>
        <taxon>Exidiaceae</taxon>
        <taxon>Exidia</taxon>
    </lineage>
</organism>
<name>A0A165BGR1_EXIGL</name>
<feature type="transmembrane region" description="Helical" evidence="1">
    <location>
        <begin position="54"/>
        <end position="75"/>
    </location>
</feature>
<keyword evidence="1" id="KW-1133">Transmembrane helix</keyword>
<dbReference type="OrthoDB" id="2107885at2759"/>
<proteinExistence type="predicted"/>
<keyword evidence="3" id="KW-1185">Reference proteome</keyword>
<dbReference type="AlphaFoldDB" id="A0A165BGR1"/>
<dbReference type="PANTHER" id="PTHR34292:SF1">
    <property type="entry name" value="OUTER SPORE WALL PROTEIN RRT8"/>
    <property type="match status" value="1"/>
</dbReference>
<keyword evidence="1" id="KW-0812">Transmembrane</keyword>
<dbReference type="STRING" id="1314781.A0A165BGR1"/>
<feature type="transmembrane region" description="Helical" evidence="1">
    <location>
        <begin position="87"/>
        <end position="109"/>
    </location>
</feature>
<feature type="transmembrane region" description="Helical" evidence="1">
    <location>
        <begin position="238"/>
        <end position="262"/>
    </location>
</feature>
<sequence>MSTESDRADEHRPLIARTERSVHVVISSPWLYPFKGMYYYLSHPFLWPLLRGRLLPCFVLSLFVYTTLFMFFYLPQVAFFAIFYGRALAWINAALLVLGEGAAIVAILFESFFVDETLVDIFDAVLIHEGLPDLVARGRVVLPEDSENAHPVNRLGRPRISSIYAPFSCRQITEFVLLLPLSFFPLFGTPLFIVLTGYRAGPLQHWRYFKLRGMGRKERKAEIATRQRKYTWFGTVHIALQFIPGLSMLFLLTTAAGSAMWAAKLEKKRRSLVGEAEAVPTGLAAV</sequence>
<dbReference type="InterPro" id="IPR052786">
    <property type="entry name" value="Spore_wall_assembly"/>
</dbReference>
<feature type="transmembrane region" description="Helical" evidence="1">
    <location>
        <begin position="175"/>
        <end position="198"/>
    </location>
</feature>
<keyword evidence="1" id="KW-0472">Membrane</keyword>
<dbReference type="InParanoid" id="A0A165BGR1"/>
<reference evidence="2 3" key="1">
    <citation type="journal article" date="2016" name="Mol. Biol. Evol.">
        <title>Comparative Genomics of Early-Diverging Mushroom-Forming Fungi Provides Insights into the Origins of Lignocellulose Decay Capabilities.</title>
        <authorList>
            <person name="Nagy L.G."/>
            <person name="Riley R."/>
            <person name="Tritt A."/>
            <person name="Adam C."/>
            <person name="Daum C."/>
            <person name="Floudas D."/>
            <person name="Sun H."/>
            <person name="Yadav J.S."/>
            <person name="Pangilinan J."/>
            <person name="Larsson K.H."/>
            <person name="Matsuura K."/>
            <person name="Barry K."/>
            <person name="Labutti K."/>
            <person name="Kuo R."/>
            <person name="Ohm R.A."/>
            <person name="Bhattacharya S.S."/>
            <person name="Shirouzu T."/>
            <person name="Yoshinaga Y."/>
            <person name="Martin F.M."/>
            <person name="Grigoriev I.V."/>
            <person name="Hibbett D.S."/>
        </authorList>
    </citation>
    <scope>NUCLEOTIDE SEQUENCE [LARGE SCALE GENOMIC DNA]</scope>
    <source>
        <strain evidence="2 3">HHB12029</strain>
    </source>
</reference>
<dbReference type="PANTHER" id="PTHR34292">
    <property type="entry name" value="OUTER SPORE WALL PROTEIN LDS1"/>
    <property type="match status" value="1"/>
</dbReference>
<dbReference type="GO" id="GO:0005811">
    <property type="term" value="C:lipid droplet"/>
    <property type="evidence" value="ECO:0007669"/>
    <property type="project" value="TreeGrafter"/>
</dbReference>
<protein>
    <submittedName>
        <fullName evidence="2">Uncharacterized protein</fullName>
    </submittedName>
</protein>